<accession>A0A0M8MD15</accession>
<reference evidence="2 3" key="1">
    <citation type="submission" date="2015-08" db="EMBL/GenBank/DDBJ databases">
        <title>Whole genome sequence of Flavobacterium akiainvivens IK-1T, from decaying Wikstroemia oahuensis, an endemic Hawaiian shrub.</title>
        <authorList>
            <person name="Wan X."/>
            <person name="Hou S."/>
            <person name="Saito J."/>
            <person name="Donachie S."/>
        </authorList>
    </citation>
    <scope>NUCLEOTIDE SEQUENCE [LARGE SCALE GENOMIC DNA]</scope>
    <source>
        <strain evidence="2 3">IK-1</strain>
    </source>
</reference>
<dbReference type="AlphaFoldDB" id="A0A0M8MD15"/>
<comment type="caution">
    <text evidence="2">The sequence shown here is derived from an EMBL/GenBank/DDBJ whole genome shotgun (WGS) entry which is preliminary data.</text>
</comment>
<dbReference type="PATRIC" id="fig|1202724.3.peg.3625"/>
<keyword evidence="3" id="KW-1185">Reference proteome</keyword>
<keyword evidence="1" id="KW-0812">Transmembrane</keyword>
<keyword evidence="1" id="KW-0472">Membrane</keyword>
<evidence type="ECO:0000313" key="2">
    <source>
        <dbReference type="EMBL" id="KOS07625.1"/>
    </source>
</evidence>
<keyword evidence="1" id="KW-1133">Transmembrane helix</keyword>
<protein>
    <submittedName>
        <fullName evidence="2">Uncharacterized protein</fullName>
    </submittedName>
</protein>
<name>A0A0M8MD15_9FLAO</name>
<evidence type="ECO:0000256" key="1">
    <source>
        <dbReference type="SAM" id="Phobius"/>
    </source>
</evidence>
<dbReference type="EMBL" id="LIYD01000005">
    <property type="protein sequence ID" value="KOS07625.1"/>
    <property type="molecule type" value="Genomic_DNA"/>
</dbReference>
<gene>
    <name evidence="2" type="ORF">AM493_17440</name>
</gene>
<feature type="transmembrane region" description="Helical" evidence="1">
    <location>
        <begin position="34"/>
        <end position="55"/>
    </location>
</feature>
<dbReference type="Proteomes" id="UP000037755">
    <property type="component" value="Unassembled WGS sequence"/>
</dbReference>
<evidence type="ECO:0000313" key="3">
    <source>
        <dbReference type="Proteomes" id="UP000037755"/>
    </source>
</evidence>
<organism evidence="2 3">
    <name type="scientific">Flavobacterium akiainvivens</name>
    <dbReference type="NCBI Taxonomy" id="1202724"/>
    <lineage>
        <taxon>Bacteria</taxon>
        <taxon>Pseudomonadati</taxon>
        <taxon>Bacteroidota</taxon>
        <taxon>Flavobacteriia</taxon>
        <taxon>Flavobacteriales</taxon>
        <taxon>Flavobacteriaceae</taxon>
        <taxon>Flavobacterium</taxon>
    </lineage>
</organism>
<proteinExistence type="predicted"/>
<sequence length="207" mass="23843">MTGARIKHAISLWQPGSLNTTIMKTQKYKVEMSILKPLISIKSFMCLFLIAILSVSCEEKSQKCPDCQIIYSPDNMSYIFDFPDTVYKNKEYSGVIIYKNVLDTITKKLSNNLDSIRSRDIYYTLAKTQTLKHSDNTLTKMAVDTFAAIDYRTIPLFNLKFEKEGVNYIDGFITDIGYIKKDTDSVRMITNEFRVAHKVVVIDRDKQ</sequence>